<reference evidence="1 2" key="1">
    <citation type="submission" date="2021-03" db="EMBL/GenBank/DDBJ databases">
        <title>Assistant Professor.</title>
        <authorList>
            <person name="Huq M.A."/>
        </authorList>
    </citation>
    <scope>NUCLEOTIDE SEQUENCE [LARGE SCALE GENOMIC DNA]</scope>
    <source>
        <strain evidence="1 2">MAH-29</strain>
    </source>
</reference>
<evidence type="ECO:0000313" key="1">
    <source>
        <dbReference type="EMBL" id="MBO9205410.1"/>
    </source>
</evidence>
<accession>A0ABS3Z5H0</accession>
<name>A0ABS3Z5H0_9BACT</name>
<proteinExistence type="predicted"/>
<organism evidence="1 2">
    <name type="scientific">Niastella soli</name>
    <dbReference type="NCBI Taxonomy" id="2821487"/>
    <lineage>
        <taxon>Bacteria</taxon>
        <taxon>Pseudomonadati</taxon>
        <taxon>Bacteroidota</taxon>
        <taxon>Chitinophagia</taxon>
        <taxon>Chitinophagales</taxon>
        <taxon>Chitinophagaceae</taxon>
        <taxon>Niastella</taxon>
    </lineage>
</organism>
<dbReference type="NCBIfam" id="TIGR01643">
    <property type="entry name" value="YD_repeat_2x"/>
    <property type="match status" value="1"/>
</dbReference>
<dbReference type="InterPro" id="IPR006530">
    <property type="entry name" value="YD"/>
</dbReference>
<comment type="caution">
    <text evidence="1">The sequence shown here is derived from an EMBL/GenBank/DDBJ whole genome shotgun (WGS) entry which is preliminary data.</text>
</comment>
<evidence type="ECO:0000313" key="2">
    <source>
        <dbReference type="Proteomes" id="UP000677244"/>
    </source>
</evidence>
<dbReference type="EMBL" id="JAGHKO010000024">
    <property type="protein sequence ID" value="MBO9205410.1"/>
    <property type="molecule type" value="Genomic_DNA"/>
</dbReference>
<gene>
    <name evidence="1" type="ORF">J7I42_34290</name>
</gene>
<dbReference type="Proteomes" id="UP000677244">
    <property type="component" value="Unassembled WGS sequence"/>
</dbReference>
<sequence length="1087" mass="120190">MRSFTWPIHLFVLLFPFVLSAQYQQNLPQPKPIPPNAAALFKVLERPLGTFTGTIPINFPLCNVNSGSLSADLSLNYTATGGLKVEELSSCVGLGFNLSDGGGRITQQVRGQPDDWSTGMFNGNPKPSAFNCGNNSHLYIAANGFLDLEPDIFFYSFNGHNGKFFFKETGELVKMTNDGIKIDTIMESNMGAPGGIGFRGFIITDEKGNKYYYGRKRDGTGNYKISNFSSYTSGGGSSSPSAPSSISYYLTEAYDMNGENCIRYSYTTGGNQFVTYAGSARPLSTAGLSCPLFSFSSNGGTVNTDGTEYLVSRIDANSGYLLFSYATDFTNGPKRLVNIEQYDSLGTYKGKYTFNYGTSFSSNRWKLVSFSQFGSSGTDSIAHKFEYHQLNNLPSVLSPSVDAWGFYNGQANIGSELIPNLLISNGWGDFIWDFYANRVASEPYSKANVLTKIIYPTGGYREIEYEGNKAAASGDFFTYHPDPNYMVSQNFSETGFVNGGTSVPCLKEPFTINSTYGLAKFGYTLNNVNFNCGTSYNVKIYQVTTEGQMTGGVLLYTFTGQPNGTCNLKNGYYRAEVNLTVTMPSCTMGGITGNWSEGTADNSTINTGFGTWKRRQYNIGGVRVRSLKDYDPSTGKTNQTDYYYKMYSIDSTMGSGFLVSPVKITSQENNPTTNCDYVKISPPGSAYPMASEGGSYVVYPEVRTVETGNGWTDRQFIFAADVPSNTFPVVPGSDASYYRGKLTQEKIYRNDGALLQKTVNTYLYSTPPLQVGKRFKLYWLYTFDWGENKPSGSCNDMNLDCIADLADCQSYSVYLPVTVPAQTIDSVFFPQQPGTSSIIKTNYSYEQYQGIYFLKQKKVTINNDQTKEQSFKYAFTAVSDFNLGLTGGEQINKDTLKARNYLQPIEITDSIKTNGTNPVFLAGAKYIFNNASGKIRLLQYRGYTSATDYNELNFSGYDNRGNLTEQYKTNAFREVYLWGYKGRFPVAKIIGETYAVATQGINLSVLDNPSSDAALKTELDKVRANLASSMAQVTTYSYSSVYGIMTSMTSPEGIITYYEYDAFGRLLNVKDTNGKIVKRYEYKLVNP</sequence>
<dbReference type="RefSeq" id="WP_209144949.1">
    <property type="nucleotide sequence ID" value="NZ_JAGHKO010000024.1"/>
</dbReference>
<protein>
    <submittedName>
        <fullName evidence="1">RHS repeat protein</fullName>
    </submittedName>
</protein>
<keyword evidence="2" id="KW-1185">Reference proteome</keyword>